<sequence>MKTSTKRLSLLVLAAGLFAILGTSCNTTRGLGRDVKKAGDKIERAAS</sequence>
<dbReference type="RefSeq" id="WP_184211618.1">
    <property type="nucleotide sequence ID" value="NZ_JACHIF010000009.1"/>
</dbReference>
<protein>
    <submittedName>
        <fullName evidence="7">Putative small secreted protein</fullName>
    </submittedName>
</protein>
<dbReference type="Proteomes" id="UP000534294">
    <property type="component" value="Unassembled WGS sequence"/>
</dbReference>
<reference evidence="7 8" key="1">
    <citation type="submission" date="2020-08" db="EMBL/GenBank/DDBJ databases">
        <title>Genomic Encyclopedia of Type Strains, Phase IV (KMG-IV): sequencing the most valuable type-strain genomes for metagenomic binning, comparative biology and taxonomic classification.</title>
        <authorList>
            <person name="Goeker M."/>
        </authorList>
    </citation>
    <scope>NUCLEOTIDE SEQUENCE [LARGE SCALE GENOMIC DNA]</scope>
    <source>
        <strain evidence="7 8">DSM 12251</strain>
    </source>
</reference>
<keyword evidence="8" id="KW-1185">Reference proteome</keyword>
<keyword evidence="6" id="KW-0449">Lipoprotein</keyword>
<evidence type="ECO:0000256" key="5">
    <source>
        <dbReference type="ARBA" id="ARBA00023139"/>
    </source>
</evidence>
<keyword evidence="4" id="KW-0472">Membrane</keyword>
<keyword evidence="5" id="KW-0564">Palmitate</keyword>
<dbReference type="AlphaFoldDB" id="A0A7W7YP81"/>
<evidence type="ECO:0000256" key="1">
    <source>
        <dbReference type="ARBA" id="ARBA00010296"/>
    </source>
</evidence>
<name>A0A7W7YP81_9BACT</name>
<evidence type="ECO:0000313" key="8">
    <source>
        <dbReference type="Proteomes" id="UP000534294"/>
    </source>
</evidence>
<evidence type="ECO:0000256" key="4">
    <source>
        <dbReference type="ARBA" id="ARBA00023136"/>
    </source>
</evidence>
<accession>A0A7W7YP81</accession>
<dbReference type="GO" id="GO:0016020">
    <property type="term" value="C:membrane"/>
    <property type="evidence" value="ECO:0007669"/>
    <property type="project" value="InterPro"/>
</dbReference>
<dbReference type="EMBL" id="JACHIF010000009">
    <property type="protein sequence ID" value="MBB5039642.1"/>
    <property type="molecule type" value="Genomic_DNA"/>
</dbReference>
<dbReference type="InterPro" id="IPR012556">
    <property type="entry name" value="Entericidin"/>
</dbReference>
<dbReference type="Pfam" id="PF08085">
    <property type="entry name" value="Entericidin"/>
    <property type="match status" value="1"/>
</dbReference>
<gene>
    <name evidence="7" type="ORF">HNQ64_003917</name>
</gene>
<evidence type="ECO:0000256" key="3">
    <source>
        <dbReference type="ARBA" id="ARBA00022729"/>
    </source>
</evidence>
<comment type="caution">
    <text evidence="7">The sequence shown here is derived from an EMBL/GenBank/DDBJ whole genome shotgun (WGS) entry which is preliminary data.</text>
</comment>
<keyword evidence="3" id="KW-0732">Signal</keyword>
<organism evidence="7 8">
    <name type="scientific">Prosthecobacter dejongeii</name>
    <dbReference type="NCBI Taxonomy" id="48465"/>
    <lineage>
        <taxon>Bacteria</taxon>
        <taxon>Pseudomonadati</taxon>
        <taxon>Verrucomicrobiota</taxon>
        <taxon>Verrucomicrobiia</taxon>
        <taxon>Verrucomicrobiales</taxon>
        <taxon>Verrucomicrobiaceae</taxon>
        <taxon>Prosthecobacter</taxon>
    </lineage>
</organism>
<proteinExistence type="inferred from homology"/>
<comment type="similarity">
    <text evidence="1">Belongs to the EcnA/EcnB lipoprotein family.</text>
</comment>
<keyword evidence="2" id="KW-1003">Cell membrane</keyword>
<evidence type="ECO:0000256" key="2">
    <source>
        <dbReference type="ARBA" id="ARBA00022475"/>
    </source>
</evidence>
<dbReference type="PROSITE" id="PS51257">
    <property type="entry name" value="PROKAR_LIPOPROTEIN"/>
    <property type="match status" value="1"/>
</dbReference>
<evidence type="ECO:0000313" key="7">
    <source>
        <dbReference type="EMBL" id="MBB5039642.1"/>
    </source>
</evidence>
<evidence type="ECO:0000256" key="6">
    <source>
        <dbReference type="ARBA" id="ARBA00023288"/>
    </source>
</evidence>
<dbReference type="GO" id="GO:0009636">
    <property type="term" value="P:response to toxic substance"/>
    <property type="evidence" value="ECO:0007669"/>
    <property type="project" value="InterPro"/>
</dbReference>